<proteinExistence type="predicted"/>
<feature type="non-terminal residue" evidence="1">
    <location>
        <position position="1"/>
    </location>
</feature>
<organism evidence="1 2">
    <name type="scientific">Hesseltinella vesiculosa</name>
    <dbReference type="NCBI Taxonomy" id="101127"/>
    <lineage>
        <taxon>Eukaryota</taxon>
        <taxon>Fungi</taxon>
        <taxon>Fungi incertae sedis</taxon>
        <taxon>Mucoromycota</taxon>
        <taxon>Mucoromycotina</taxon>
        <taxon>Mucoromycetes</taxon>
        <taxon>Mucorales</taxon>
        <taxon>Cunninghamellaceae</taxon>
        <taxon>Hesseltinella</taxon>
    </lineage>
</organism>
<gene>
    <name evidence="1" type="ORF">DM01DRAFT_1332985</name>
</gene>
<dbReference type="Proteomes" id="UP000242146">
    <property type="component" value="Unassembled WGS sequence"/>
</dbReference>
<accession>A0A1X2GR24</accession>
<protein>
    <submittedName>
        <fullName evidence="1">Uncharacterized protein</fullName>
    </submittedName>
</protein>
<dbReference type="EMBL" id="MCGT01000005">
    <property type="protein sequence ID" value="ORX59508.1"/>
    <property type="molecule type" value="Genomic_DNA"/>
</dbReference>
<evidence type="ECO:0000313" key="2">
    <source>
        <dbReference type="Proteomes" id="UP000242146"/>
    </source>
</evidence>
<feature type="non-terminal residue" evidence="1">
    <location>
        <position position="84"/>
    </location>
</feature>
<reference evidence="1 2" key="1">
    <citation type="submission" date="2016-07" db="EMBL/GenBank/DDBJ databases">
        <title>Pervasive Adenine N6-methylation of Active Genes in Fungi.</title>
        <authorList>
            <consortium name="DOE Joint Genome Institute"/>
            <person name="Mondo S.J."/>
            <person name="Dannebaum R.O."/>
            <person name="Kuo R.C."/>
            <person name="Labutti K."/>
            <person name="Haridas S."/>
            <person name="Kuo A."/>
            <person name="Salamov A."/>
            <person name="Ahrendt S.R."/>
            <person name="Lipzen A."/>
            <person name="Sullivan W."/>
            <person name="Andreopoulos W.B."/>
            <person name="Clum A."/>
            <person name="Lindquist E."/>
            <person name="Daum C."/>
            <person name="Ramamoorthy G.K."/>
            <person name="Gryganskyi A."/>
            <person name="Culley D."/>
            <person name="Magnuson J.K."/>
            <person name="James T.Y."/>
            <person name="O'Malley M.A."/>
            <person name="Stajich J.E."/>
            <person name="Spatafora J.W."/>
            <person name="Visel A."/>
            <person name="Grigoriev I.V."/>
        </authorList>
    </citation>
    <scope>NUCLEOTIDE SEQUENCE [LARGE SCALE GENOMIC DNA]</scope>
    <source>
        <strain evidence="1 2">NRRL 3301</strain>
    </source>
</reference>
<evidence type="ECO:0000313" key="1">
    <source>
        <dbReference type="EMBL" id="ORX59508.1"/>
    </source>
</evidence>
<sequence>LSNAGRARQHCEAASGREAQCCTFYPHDTPRKAKRVCVAKYITSPSLAPHDSQTLQHDQWILSASVFSFTRKPLGRQGRLYHGQ</sequence>
<comment type="caution">
    <text evidence="1">The sequence shown here is derived from an EMBL/GenBank/DDBJ whole genome shotgun (WGS) entry which is preliminary data.</text>
</comment>
<name>A0A1X2GR24_9FUNG</name>
<dbReference type="AlphaFoldDB" id="A0A1X2GR24"/>
<keyword evidence="2" id="KW-1185">Reference proteome</keyword>